<dbReference type="STRING" id="128403.WA1_10690"/>
<dbReference type="AlphaFoldDB" id="A0A139XFR9"/>
<dbReference type="EMBL" id="ANNX02000013">
    <property type="protein sequence ID" value="KYC43521.1"/>
    <property type="molecule type" value="Genomic_DNA"/>
</dbReference>
<evidence type="ECO:0008006" key="4">
    <source>
        <dbReference type="Google" id="ProtNLM"/>
    </source>
</evidence>
<dbReference type="Proteomes" id="UP000076925">
    <property type="component" value="Unassembled WGS sequence"/>
</dbReference>
<evidence type="ECO:0000256" key="1">
    <source>
        <dbReference type="SAM" id="SignalP"/>
    </source>
</evidence>
<gene>
    <name evidence="2" type="ORF">WA1_10690</name>
</gene>
<feature type="signal peptide" evidence="1">
    <location>
        <begin position="1"/>
        <end position="24"/>
    </location>
</feature>
<reference evidence="2 3" key="1">
    <citation type="journal article" date="2013" name="Genome Biol. Evol.">
        <title>Genomes of Stigonematalean cyanobacteria (subsection V) and the evolution of oxygenic photosynthesis from prokaryotes to plastids.</title>
        <authorList>
            <person name="Dagan T."/>
            <person name="Roettger M."/>
            <person name="Stucken K."/>
            <person name="Landan G."/>
            <person name="Koch R."/>
            <person name="Major P."/>
            <person name="Gould S.B."/>
            <person name="Goremykin V.V."/>
            <person name="Rippka R."/>
            <person name="Tandeau de Marsac N."/>
            <person name="Gugger M."/>
            <person name="Lockhart P.J."/>
            <person name="Allen J.F."/>
            <person name="Brune I."/>
            <person name="Maus I."/>
            <person name="Puhler A."/>
            <person name="Martin W.F."/>
        </authorList>
    </citation>
    <scope>NUCLEOTIDE SEQUENCE [LARGE SCALE GENOMIC DNA]</scope>
    <source>
        <strain evidence="2 3">PCC 7110</strain>
    </source>
</reference>
<dbReference type="RefSeq" id="WP_017744001.1">
    <property type="nucleotide sequence ID" value="NZ_KQ976354.1"/>
</dbReference>
<proteinExistence type="predicted"/>
<dbReference type="Gene3D" id="2.30.30.40">
    <property type="entry name" value="SH3 Domains"/>
    <property type="match status" value="1"/>
</dbReference>
<keyword evidence="3" id="KW-1185">Reference proteome</keyword>
<name>A0A139XFR9_9CYAN</name>
<sequence length="194" mass="21900">MNFKLTALVVLALAVVSIATPTLAQQLQKSQYKAGELLVTLGSDDSYQGCDRENQCITLHGSETVIDRKYSSKRWLNGEYTYAISWREGKRENMRLSILKNDRRIFTSELVPFSDLKWEKWCDVTGVYAGQLPILYAPAGKSKAALNNGNIVRAIRQKDDWTYVEVARGSNAGVNRVRGWVNSNYLQCTKEANK</sequence>
<organism evidence="2 3">
    <name type="scientific">Scytonema hofmannii PCC 7110</name>
    <dbReference type="NCBI Taxonomy" id="128403"/>
    <lineage>
        <taxon>Bacteria</taxon>
        <taxon>Bacillati</taxon>
        <taxon>Cyanobacteriota</taxon>
        <taxon>Cyanophyceae</taxon>
        <taxon>Nostocales</taxon>
        <taxon>Scytonemataceae</taxon>
        <taxon>Scytonema</taxon>
    </lineage>
</organism>
<accession>A0A139XFR9</accession>
<keyword evidence="1" id="KW-0732">Signal</keyword>
<dbReference type="OrthoDB" id="510105at2"/>
<protein>
    <recommendedName>
        <fullName evidence="4">SH3b domain-containing protein</fullName>
    </recommendedName>
</protein>
<feature type="chain" id="PRO_5007300688" description="SH3b domain-containing protein" evidence="1">
    <location>
        <begin position="25"/>
        <end position="194"/>
    </location>
</feature>
<comment type="caution">
    <text evidence="2">The sequence shown here is derived from an EMBL/GenBank/DDBJ whole genome shotgun (WGS) entry which is preliminary data.</text>
</comment>
<evidence type="ECO:0000313" key="3">
    <source>
        <dbReference type="Proteomes" id="UP000076925"/>
    </source>
</evidence>
<evidence type="ECO:0000313" key="2">
    <source>
        <dbReference type="EMBL" id="KYC43521.1"/>
    </source>
</evidence>